<evidence type="ECO:0000313" key="10">
    <source>
        <dbReference type="EMBL" id="DBA02701.1"/>
    </source>
</evidence>
<accession>A0AAV2Z8S1</accession>
<proteinExistence type="inferred from homology"/>
<keyword evidence="3" id="KW-0349">Heme</keyword>
<evidence type="ECO:0000313" key="11">
    <source>
        <dbReference type="Proteomes" id="UP001146120"/>
    </source>
</evidence>
<reference evidence="10" key="1">
    <citation type="submission" date="2022-11" db="EMBL/GenBank/DDBJ databases">
        <authorList>
            <person name="Morgan W.R."/>
            <person name="Tartar A."/>
        </authorList>
    </citation>
    <scope>NUCLEOTIDE SEQUENCE</scope>
    <source>
        <strain evidence="10">ARSEF 373</strain>
    </source>
</reference>
<feature type="domain" description="Heme haloperoxidase family profile" evidence="9">
    <location>
        <begin position="76"/>
        <end position="285"/>
    </location>
</feature>
<name>A0AAV2Z8S1_9STRA</name>
<dbReference type="Pfam" id="PF01328">
    <property type="entry name" value="Peroxidase_2"/>
    <property type="match status" value="2"/>
</dbReference>
<sequence length="978" mass="106727">MAARGKDLFVWILDSTSFASYGADHDRRATYSAWLTSKLPSSHTFTTSIMVAITKALAVTALLVAAASAQPADLAVGDYYRPSGDEVTGFPGGKAPFRRSPCPAINTLANHGYIPRNGQNVTRDMLRDAIVEVFNFEKSVVQKLVDKVPETMFIDYLSTHGFIEHDVSLVHADFSAGKDPSSVDEQLAKDLLGRANANGKLGVKEIAQARRAREAACHKPECNFGSARENLLAYGETAFLLQGLGAKHDDGIDVEHARSFLVDERIPSDFVKAATPVTELNMIVSAGKVKAPQAKQCPHSLKMLLSTTTSLQRSLQAAETARNTHAHPPVAFGRVTYSAWVTSKLPSNHAFTTSVMVAITKALAVTALLVAAASAQPADLAVGDYYRPSGDEVTGFPGGKAPFRRSPCPAINTLANHGYIPRNGQNVTRDMLRDAIVEVFNFEKSVVQKLVDKVPETMFIDYLSTHGFIEHDVSLVHADFSAGKDPSSVDEQLAKDLLGRANANGKLGVKEIAQARRAREAACHKPECNFGSARENLLAYGETAFLLQGLGAKHDDGIDVEHARSFLVDERIPSDFVKAATPVTELNMIVSAGKVKARSLLPTAQRRPDAAQATPSSPMAPKGEEDYDQSHDLLLPQADAASMVTVTKSASMASREPIASCLVQTNSQDKRRCKKKQLRWSTITVHEFGVNVGGSSVSERGGPSIGLADVPEFSWTTKMGEMAECSEGIHRFTPDERVRLLQNAGVSDGIILRHSRETNIILGSRRRTMMEVHMEREQIQSLKRRADWAATPQYQPLVRRPRMIPASYVTSSPHGHRRTPQVVSTIKQSFASVSISKLESRMPKSVRWSTITVYEFGVGIGGSAVPRHGGPAIGLARKPECVWTTALSDEDVDDSEQSSGDESVDGAGKEKKRMSSSRRVRWLKPLERIQLLEKAGYSEKKIYRMLMESSKIASSRRLSLRDKCRPLQDNSSVAVRAH</sequence>
<comment type="similarity">
    <text evidence="7">Belongs to the chloroperoxidase family.</text>
</comment>
<dbReference type="AlphaFoldDB" id="A0AAV2Z8S1"/>
<dbReference type="GO" id="GO:0004601">
    <property type="term" value="F:peroxidase activity"/>
    <property type="evidence" value="ECO:0007669"/>
    <property type="project" value="UniProtKB-KW"/>
</dbReference>
<evidence type="ECO:0000256" key="6">
    <source>
        <dbReference type="ARBA" id="ARBA00023004"/>
    </source>
</evidence>
<feature type="region of interest" description="Disordered" evidence="8">
    <location>
        <begin position="600"/>
        <end position="627"/>
    </location>
</feature>
<dbReference type="InterPro" id="IPR000028">
    <property type="entry name" value="Chloroperoxidase"/>
</dbReference>
<feature type="domain" description="Heme haloperoxidase family profile" evidence="9">
    <location>
        <begin position="382"/>
        <end position="591"/>
    </location>
</feature>
<keyword evidence="4" id="KW-0479">Metal-binding</keyword>
<dbReference type="Proteomes" id="UP001146120">
    <property type="component" value="Unassembled WGS sequence"/>
</dbReference>
<dbReference type="PANTHER" id="PTHR33577">
    <property type="entry name" value="STERIGMATOCYSTIN BIOSYNTHESIS PEROXIDASE STCC-RELATED"/>
    <property type="match status" value="1"/>
</dbReference>
<dbReference type="EMBL" id="DAKRPA010000028">
    <property type="protein sequence ID" value="DBA02701.1"/>
    <property type="molecule type" value="Genomic_DNA"/>
</dbReference>
<keyword evidence="11" id="KW-1185">Reference proteome</keyword>
<reference evidence="10" key="2">
    <citation type="journal article" date="2023" name="Microbiol Resour">
        <title>Decontamination and Annotation of the Draft Genome Sequence of the Oomycete Lagenidium giganteum ARSEF 373.</title>
        <authorList>
            <person name="Morgan W.R."/>
            <person name="Tartar A."/>
        </authorList>
    </citation>
    <scope>NUCLEOTIDE SEQUENCE</scope>
    <source>
        <strain evidence="10">ARSEF 373</strain>
    </source>
</reference>
<gene>
    <name evidence="10" type="ORF">N0F65_010526</name>
</gene>
<comment type="cofactor">
    <cofactor evidence="1">
        <name>heme b</name>
        <dbReference type="ChEBI" id="CHEBI:60344"/>
    </cofactor>
</comment>
<keyword evidence="2" id="KW-0575">Peroxidase</keyword>
<protein>
    <recommendedName>
        <fullName evidence="9">Heme haloperoxidase family profile domain-containing protein</fullName>
    </recommendedName>
</protein>
<keyword evidence="5" id="KW-0560">Oxidoreductase</keyword>
<evidence type="ECO:0000256" key="5">
    <source>
        <dbReference type="ARBA" id="ARBA00023002"/>
    </source>
</evidence>
<dbReference type="GO" id="GO:0046872">
    <property type="term" value="F:metal ion binding"/>
    <property type="evidence" value="ECO:0007669"/>
    <property type="project" value="UniProtKB-KW"/>
</dbReference>
<evidence type="ECO:0000259" key="9">
    <source>
        <dbReference type="PROSITE" id="PS51405"/>
    </source>
</evidence>
<dbReference type="PANTHER" id="PTHR33577:SF9">
    <property type="entry name" value="PEROXIDASE STCC"/>
    <property type="match status" value="1"/>
</dbReference>
<comment type="caution">
    <text evidence="10">The sequence shown here is derived from an EMBL/GenBank/DDBJ whole genome shotgun (WGS) entry which is preliminary data.</text>
</comment>
<evidence type="ECO:0000256" key="8">
    <source>
        <dbReference type="SAM" id="MobiDB-lite"/>
    </source>
</evidence>
<dbReference type="Gene3D" id="1.10.489.10">
    <property type="entry name" value="Chloroperoxidase-like"/>
    <property type="match status" value="2"/>
</dbReference>
<evidence type="ECO:0000256" key="1">
    <source>
        <dbReference type="ARBA" id="ARBA00001970"/>
    </source>
</evidence>
<evidence type="ECO:0000256" key="7">
    <source>
        <dbReference type="ARBA" id="ARBA00025795"/>
    </source>
</evidence>
<evidence type="ECO:0000256" key="3">
    <source>
        <dbReference type="ARBA" id="ARBA00022617"/>
    </source>
</evidence>
<dbReference type="InterPro" id="IPR036851">
    <property type="entry name" value="Chloroperoxidase-like_sf"/>
</dbReference>
<keyword evidence="6" id="KW-0408">Iron</keyword>
<dbReference type="PROSITE" id="PS51405">
    <property type="entry name" value="HEME_HALOPEROXIDASE"/>
    <property type="match status" value="2"/>
</dbReference>
<organism evidence="10 11">
    <name type="scientific">Lagenidium giganteum</name>
    <dbReference type="NCBI Taxonomy" id="4803"/>
    <lineage>
        <taxon>Eukaryota</taxon>
        <taxon>Sar</taxon>
        <taxon>Stramenopiles</taxon>
        <taxon>Oomycota</taxon>
        <taxon>Peronosporomycetes</taxon>
        <taxon>Pythiales</taxon>
        <taxon>Pythiaceae</taxon>
    </lineage>
</organism>
<evidence type="ECO:0000256" key="4">
    <source>
        <dbReference type="ARBA" id="ARBA00022723"/>
    </source>
</evidence>
<evidence type="ECO:0000256" key="2">
    <source>
        <dbReference type="ARBA" id="ARBA00022559"/>
    </source>
</evidence>
<dbReference type="SUPFAM" id="SSF47571">
    <property type="entry name" value="Cloroperoxidase"/>
    <property type="match status" value="2"/>
</dbReference>
<feature type="region of interest" description="Disordered" evidence="8">
    <location>
        <begin position="889"/>
        <end position="917"/>
    </location>
</feature>